<evidence type="ECO:0000313" key="1">
    <source>
        <dbReference type="EMBL" id="SDI55182.1"/>
    </source>
</evidence>
<keyword evidence="2" id="KW-1185">Reference proteome</keyword>
<sequence>MLDGLRDAERTIGGVDHVDEQVWTVAWWRSGWGVWLGEDPDFTRPPTYTTVNITHAAADAASHWAVGVVPSHPRLRVRCPYGGDPDGETAFRARAARRRWWRP</sequence>
<gene>
    <name evidence="1" type="ORF">SAMN05421505_1689</name>
</gene>
<reference evidence="1 2" key="1">
    <citation type="submission" date="2016-10" db="EMBL/GenBank/DDBJ databases">
        <authorList>
            <person name="de Groot N.N."/>
        </authorList>
    </citation>
    <scope>NUCLEOTIDE SEQUENCE [LARGE SCALE GENOMIC DNA]</scope>
    <source>
        <strain evidence="1 2">CPCC 201354</strain>
    </source>
</reference>
<accession>A0A1G8LHE9</accession>
<organism evidence="1 2">
    <name type="scientific">Sinosporangium album</name>
    <dbReference type="NCBI Taxonomy" id="504805"/>
    <lineage>
        <taxon>Bacteria</taxon>
        <taxon>Bacillati</taxon>
        <taxon>Actinomycetota</taxon>
        <taxon>Actinomycetes</taxon>
        <taxon>Streptosporangiales</taxon>
        <taxon>Streptosporangiaceae</taxon>
        <taxon>Sinosporangium</taxon>
    </lineage>
</organism>
<dbReference type="AlphaFoldDB" id="A0A1G8LHE9"/>
<dbReference type="EMBL" id="FNCN01000068">
    <property type="protein sequence ID" value="SDI55182.1"/>
    <property type="molecule type" value="Genomic_DNA"/>
</dbReference>
<dbReference type="STRING" id="504805.SAMN05421505_1689"/>
<proteinExistence type="predicted"/>
<dbReference type="Proteomes" id="UP000198923">
    <property type="component" value="Unassembled WGS sequence"/>
</dbReference>
<protein>
    <submittedName>
        <fullName evidence="1">Uncharacterized protein</fullName>
    </submittedName>
</protein>
<evidence type="ECO:0000313" key="2">
    <source>
        <dbReference type="Proteomes" id="UP000198923"/>
    </source>
</evidence>
<name>A0A1G8LHE9_9ACTN</name>